<accession>A0AAD3T903</accession>
<keyword evidence="2" id="KW-1185">Reference proteome</keyword>
<sequence length="113" mass="12216">MSIQGFRIGKHSSLGFHSRVQEKSAFSLAFLPLHATILSSMSSAVMFWRRPSSIISGGVPASINLHRVSMKKASLARMDDMGKYFNSSRTCVRELGAVLQPGSMTDILAPSSG</sequence>
<protein>
    <submittedName>
        <fullName evidence="1">Uncharacterized protein</fullName>
    </submittedName>
</protein>
<dbReference type="Proteomes" id="UP001279734">
    <property type="component" value="Unassembled WGS sequence"/>
</dbReference>
<evidence type="ECO:0000313" key="2">
    <source>
        <dbReference type="Proteomes" id="UP001279734"/>
    </source>
</evidence>
<reference evidence="1" key="1">
    <citation type="submission" date="2023-05" db="EMBL/GenBank/DDBJ databases">
        <title>Nepenthes gracilis genome sequencing.</title>
        <authorList>
            <person name="Fukushima K."/>
        </authorList>
    </citation>
    <scope>NUCLEOTIDE SEQUENCE</scope>
    <source>
        <strain evidence="1">SING2019-196</strain>
    </source>
</reference>
<comment type="caution">
    <text evidence="1">The sequence shown here is derived from an EMBL/GenBank/DDBJ whole genome shotgun (WGS) entry which is preliminary data.</text>
</comment>
<gene>
    <name evidence="1" type="ORF">Nepgr_026782</name>
</gene>
<name>A0AAD3T903_NEPGR</name>
<dbReference type="AlphaFoldDB" id="A0AAD3T903"/>
<dbReference type="EMBL" id="BSYO01000028">
    <property type="protein sequence ID" value="GMH24939.1"/>
    <property type="molecule type" value="Genomic_DNA"/>
</dbReference>
<evidence type="ECO:0000313" key="1">
    <source>
        <dbReference type="EMBL" id="GMH24939.1"/>
    </source>
</evidence>
<proteinExistence type="predicted"/>
<organism evidence="1 2">
    <name type="scientific">Nepenthes gracilis</name>
    <name type="common">Slender pitcher plant</name>
    <dbReference type="NCBI Taxonomy" id="150966"/>
    <lineage>
        <taxon>Eukaryota</taxon>
        <taxon>Viridiplantae</taxon>
        <taxon>Streptophyta</taxon>
        <taxon>Embryophyta</taxon>
        <taxon>Tracheophyta</taxon>
        <taxon>Spermatophyta</taxon>
        <taxon>Magnoliopsida</taxon>
        <taxon>eudicotyledons</taxon>
        <taxon>Gunneridae</taxon>
        <taxon>Pentapetalae</taxon>
        <taxon>Caryophyllales</taxon>
        <taxon>Nepenthaceae</taxon>
        <taxon>Nepenthes</taxon>
    </lineage>
</organism>